<dbReference type="InParanoid" id="E3NA54"/>
<dbReference type="PANTHER" id="PTHR47629">
    <property type="entry name" value="C-TYPE LECTIN-RELATED"/>
    <property type="match status" value="1"/>
</dbReference>
<gene>
    <name evidence="2" type="ORF">CRE_29021</name>
</gene>
<dbReference type="AlphaFoldDB" id="E3NA54"/>
<dbReference type="HOGENOM" id="CLU_078891_0_0_1"/>
<dbReference type="InterPro" id="IPR016186">
    <property type="entry name" value="C-type_lectin-like/link_sf"/>
</dbReference>
<dbReference type="InterPro" id="IPR016187">
    <property type="entry name" value="CTDL_fold"/>
</dbReference>
<dbReference type="FunCoup" id="E3NA54">
    <property type="interactions" value="1074"/>
</dbReference>
<evidence type="ECO:0000313" key="3">
    <source>
        <dbReference type="Proteomes" id="UP000008281"/>
    </source>
</evidence>
<dbReference type="EMBL" id="DS268571">
    <property type="protein sequence ID" value="EFO90927.1"/>
    <property type="molecule type" value="Genomic_DNA"/>
</dbReference>
<organism evidence="3">
    <name type="scientific">Caenorhabditis remanei</name>
    <name type="common">Caenorhabditis vulgaris</name>
    <dbReference type="NCBI Taxonomy" id="31234"/>
    <lineage>
        <taxon>Eukaryota</taxon>
        <taxon>Metazoa</taxon>
        <taxon>Ecdysozoa</taxon>
        <taxon>Nematoda</taxon>
        <taxon>Chromadorea</taxon>
        <taxon>Rhabditida</taxon>
        <taxon>Rhabditina</taxon>
        <taxon>Rhabditomorpha</taxon>
        <taxon>Rhabditoidea</taxon>
        <taxon>Rhabditidae</taxon>
        <taxon>Peloderinae</taxon>
        <taxon>Caenorhabditis</taxon>
    </lineage>
</organism>
<dbReference type="Pfam" id="PF08277">
    <property type="entry name" value="PAN_3"/>
    <property type="match status" value="1"/>
</dbReference>
<keyword evidence="3" id="KW-1185">Reference proteome</keyword>
<dbReference type="Gene3D" id="3.10.100.10">
    <property type="entry name" value="Mannose-Binding Protein A, subunit A"/>
    <property type="match status" value="1"/>
</dbReference>
<evidence type="ECO:0000259" key="1">
    <source>
        <dbReference type="SMART" id="SM00605"/>
    </source>
</evidence>
<dbReference type="OrthoDB" id="5841182at2759"/>
<proteinExistence type="predicted"/>
<reference evidence="2" key="1">
    <citation type="submission" date="2007-07" db="EMBL/GenBank/DDBJ databases">
        <title>PCAP assembly of the Caenorhabditis remanei genome.</title>
        <authorList>
            <consortium name="The Caenorhabditis remanei Sequencing Consortium"/>
            <person name="Wilson R.K."/>
        </authorList>
    </citation>
    <scope>NUCLEOTIDE SEQUENCE [LARGE SCALE GENOMIC DNA]</scope>
    <source>
        <strain evidence="2">PB4641</strain>
    </source>
</reference>
<dbReference type="Proteomes" id="UP000008281">
    <property type="component" value="Unassembled WGS sequence"/>
</dbReference>
<evidence type="ECO:0000313" key="2">
    <source>
        <dbReference type="EMBL" id="EFO90927.1"/>
    </source>
</evidence>
<accession>E3NA54</accession>
<protein>
    <recommendedName>
        <fullName evidence="1">PAN-3 domain-containing protein</fullName>
    </recommendedName>
</protein>
<dbReference type="InterPro" id="IPR006583">
    <property type="entry name" value="PAN-3_domain"/>
</dbReference>
<sequence>MMKIFGKVLDADLNDGISKLNAECVEECFQKSKCILVFMNSDEQCLSFNINISQKLTVVETIKEEKMFVAFKMQFSLSQCPAYEAMDLTATVGAETVPWIKNGTEYTFKRCLGDWKMFERKNNVVVCMQTFEIGATSLEAAKQECEGKGPYKLTGLQTVEELNWVYDRKNEKVGNNTFFGFWIGAKRQEAYSGLDKPFFDFFDGYTDLDSDFYKNNCLCGGKKDTTKMTEDCMVVCDAWYGLKMNDDSCESTIAGLGVVCGYRLL</sequence>
<feature type="domain" description="PAN-3" evidence="1">
    <location>
        <begin position="1"/>
        <end position="108"/>
    </location>
</feature>
<dbReference type="PANTHER" id="PTHR47629:SF5">
    <property type="entry name" value="C-TYPE LECTIN-RELATED"/>
    <property type="match status" value="1"/>
</dbReference>
<dbReference type="SUPFAM" id="SSF56436">
    <property type="entry name" value="C-type lectin-like"/>
    <property type="match status" value="1"/>
</dbReference>
<dbReference type="eggNOG" id="KOG4297">
    <property type="taxonomic scope" value="Eukaryota"/>
</dbReference>
<dbReference type="SMART" id="SM00605">
    <property type="entry name" value="CW"/>
    <property type="match status" value="1"/>
</dbReference>
<name>E3NA54_CAERE</name>